<evidence type="ECO:0000259" key="3">
    <source>
        <dbReference type="PROSITE" id="PS51462"/>
    </source>
</evidence>
<dbReference type="InterPro" id="IPR000086">
    <property type="entry name" value="NUDIX_hydrolase_dom"/>
</dbReference>
<dbReference type="SUPFAM" id="SSF55811">
    <property type="entry name" value="Nudix"/>
    <property type="match status" value="1"/>
</dbReference>
<feature type="domain" description="Nudix hydrolase" evidence="3">
    <location>
        <begin position="2"/>
        <end position="129"/>
    </location>
</feature>
<dbReference type="PROSITE" id="PS51462">
    <property type="entry name" value="NUDIX"/>
    <property type="match status" value="1"/>
</dbReference>
<name>A0A3D8WVW9_PRIMG</name>
<comment type="caution">
    <text evidence="4">The sequence shown here is derived from an EMBL/GenBank/DDBJ whole genome shotgun (WGS) entry which is preliminary data.</text>
</comment>
<keyword evidence="2" id="KW-0378">Hydrolase</keyword>
<proteinExistence type="predicted"/>
<dbReference type="InterPro" id="IPR015797">
    <property type="entry name" value="NUDIX_hydrolase-like_dom_sf"/>
</dbReference>
<accession>A0A3D8WVW9</accession>
<evidence type="ECO:0000313" key="4">
    <source>
        <dbReference type="EMBL" id="RDZ08950.1"/>
    </source>
</evidence>
<comment type="cofactor">
    <cofactor evidence="1">
        <name>Mg(2+)</name>
        <dbReference type="ChEBI" id="CHEBI:18420"/>
    </cofactor>
</comment>
<dbReference type="GO" id="GO:0016787">
    <property type="term" value="F:hydrolase activity"/>
    <property type="evidence" value="ECO:0007669"/>
    <property type="project" value="UniProtKB-KW"/>
</dbReference>
<dbReference type="PANTHER" id="PTHR43046:SF2">
    <property type="entry name" value="8-OXO-DGTP DIPHOSPHATASE-RELATED"/>
    <property type="match status" value="1"/>
</dbReference>
<dbReference type="Proteomes" id="UP000256519">
    <property type="component" value="Unassembled WGS sequence"/>
</dbReference>
<evidence type="ECO:0000256" key="1">
    <source>
        <dbReference type="ARBA" id="ARBA00001946"/>
    </source>
</evidence>
<sequence length="134" mass="15770">MNTCSGFAIICLNDKDELLMVSQEKPNMPKCWSVPSGAIEGYERLEDCCIREVWNQTGYQVEIVKKIHENRSTTYNIDVHMTYFEVKILAGEKKVQIVDSYFWQPISKINHLNLLFEDEREVVLDYIKKKKQFT</sequence>
<dbReference type="Gene3D" id="3.90.79.10">
    <property type="entry name" value="Nucleoside Triphosphate Pyrophosphohydrolase"/>
    <property type="match status" value="1"/>
</dbReference>
<evidence type="ECO:0000256" key="2">
    <source>
        <dbReference type="ARBA" id="ARBA00022801"/>
    </source>
</evidence>
<evidence type="ECO:0000313" key="5">
    <source>
        <dbReference type="Proteomes" id="UP000256519"/>
    </source>
</evidence>
<dbReference type="AlphaFoldDB" id="A0A3D8WVW9"/>
<dbReference type="PANTHER" id="PTHR43046">
    <property type="entry name" value="GDP-MANNOSE MANNOSYL HYDROLASE"/>
    <property type="match status" value="1"/>
</dbReference>
<organism evidence="4 5">
    <name type="scientific">Priestia megaterium</name>
    <name type="common">Bacillus megaterium</name>
    <dbReference type="NCBI Taxonomy" id="1404"/>
    <lineage>
        <taxon>Bacteria</taxon>
        <taxon>Bacillati</taxon>
        <taxon>Bacillota</taxon>
        <taxon>Bacilli</taxon>
        <taxon>Bacillales</taxon>
        <taxon>Bacillaceae</taxon>
        <taxon>Priestia</taxon>
    </lineage>
</organism>
<dbReference type="EMBL" id="PQWM01000039">
    <property type="protein sequence ID" value="RDZ08950.1"/>
    <property type="molecule type" value="Genomic_DNA"/>
</dbReference>
<dbReference type="CDD" id="cd02883">
    <property type="entry name" value="NUDIX_Hydrolase"/>
    <property type="match status" value="1"/>
</dbReference>
<reference evidence="4 5" key="1">
    <citation type="journal article" date="2018" name="Appl. Environ. Microbiol.">
        <title>Antimicrobial susceptibility testing and tentative epidemiological cut-off values of five Bacillus species relevant for use as animal feed additives or for plant protection.</title>
        <authorList>
            <person name="Agerso Y."/>
            <person name="Stuer-Lauridsen B."/>
            <person name="Bjerre K."/>
            <person name="Jensen M.G."/>
            <person name="Johansen E."/>
            <person name="Bennedsen M."/>
            <person name="Brockmann E."/>
            <person name="Nielsen B."/>
        </authorList>
    </citation>
    <scope>NUCLEOTIDE SEQUENCE [LARGE SCALE GENOMIC DNA]</scope>
    <source>
        <strain evidence="4 5">CHCC20162</strain>
    </source>
</reference>
<dbReference type="Pfam" id="PF00293">
    <property type="entry name" value="NUDIX"/>
    <property type="match status" value="1"/>
</dbReference>
<gene>
    <name evidence="4" type="ORF">C3744_25270</name>
</gene>
<protein>
    <submittedName>
        <fullName evidence="4">DNA mismatch repair protein MutT</fullName>
    </submittedName>
</protein>
<dbReference type="RefSeq" id="WP_116077776.1">
    <property type="nucleotide sequence ID" value="NZ_CP187632.1"/>
</dbReference>